<dbReference type="InterPro" id="IPR013534">
    <property type="entry name" value="Starch_synth_cat_dom"/>
</dbReference>
<dbReference type="SUPFAM" id="SSF53756">
    <property type="entry name" value="UDP-Glycosyltransferase/glycogen phosphorylase"/>
    <property type="match status" value="1"/>
</dbReference>
<dbReference type="EC" id="2.4.1.21" evidence="2"/>
<feature type="domain" description="Starch synthase catalytic" evidence="5">
    <location>
        <begin position="5"/>
        <end position="237"/>
    </location>
</feature>
<dbReference type="STRING" id="1159016.SAMN02927937_01910"/>
<dbReference type="Proteomes" id="UP000199634">
    <property type="component" value="Unassembled WGS sequence"/>
</dbReference>
<sequence length="267" mass="30859">MKDKRILYVSSEVVPYLPENEVSQASFDTPKMINDLGGQIRIFMPRYGSINERRHQLHEVIRLSGMNLVINDMDMPLIIKVASIPKERIQVYFIDNDDYFKRKGTFGDEADTLYNDNDERAIFFVKGVVETIKKLNWVPDVIHVQGWMASLLPLYMKKYYNDESIFADTKVITSVFSAGFNGKLSENMFDKVAFDEFDTKDIEGLKTADYTSIMKNAIDHSDGIVISSSEISEDLTNYIQSSNKPFLPFDAKEKMKDFYPEFYLHKV</sequence>
<dbReference type="PANTHER" id="PTHR45825:SF11">
    <property type="entry name" value="ALPHA AMYLASE DOMAIN-CONTAINING PROTEIN"/>
    <property type="match status" value="1"/>
</dbReference>
<evidence type="ECO:0000313" key="6">
    <source>
        <dbReference type="EMBL" id="SEH87907.1"/>
    </source>
</evidence>
<evidence type="ECO:0000313" key="7">
    <source>
        <dbReference type="Proteomes" id="UP000199634"/>
    </source>
</evidence>
<dbReference type="Gene3D" id="3.40.50.2000">
    <property type="entry name" value="Glycogen Phosphorylase B"/>
    <property type="match status" value="1"/>
</dbReference>
<comment type="catalytic activity">
    <reaction evidence="1">
        <text>[(1-&gt;4)-alpha-D-glucosyl](n) + ADP-alpha-D-glucose = [(1-&gt;4)-alpha-D-glucosyl](n+1) + ADP + H(+)</text>
        <dbReference type="Rhea" id="RHEA:18189"/>
        <dbReference type="Rhea" id="RHEA-COMP:9584"/>
        <dbReference type="Rhea" id="RHEA-COMP:9587"/>
        <dbReference type="ChEBI" id="CHEBI:15378"/>
        <dbReference type="ChEBI" id="CHEBI:15444"/>
        <dbReference type="ChEBI" id="CHEBI:57498"/>
        <dbReference type="ChEBI" id="CHEBI:456216"/>
        <dbReference type="EC" id="2.4.1.21"/>
    </reaction>
</comment>
<name>A0A1H6LSY2_9FLAO</name>
<dbReference type="Pfam" id="PF08323">
    <property type="entry name" value="Glyco_transf_5"/>
    <property type="match status" value="1"/>
</dbReference>
<evidence type="ECO:0000256" key="4">
    <source>
        <dbReference type="ARBA" id="ARBA00022679"/>
    </source>
</evidence>
<evidence type="ECO:0000256" key="3">
    <source>
        <dbReference type="ARBA" id="ARBA00022676"/>
    </source>
</evidence>
<evidence type="ECO:0000256" key="1">
    <source>
        <dbReference type="ARBA" id="ARBA00001478"/>
    </source>
</evidence>
<dbReference type="GO" id="GO:0009011">
    <property type="term" value="F:alpha-1,4-glucan glucosyltransferase (ADP-glucose donor) activity"/>
    <property type="evidence" value="ECO:0007669"/>
    <property type="project" value="UniProtKB-EC"/>
</dbReference>
<protein>
    <recommendedName>
        <fullName evidence="2">starch synthase</fullName>
        <ecNumber evidence="2">2.4.1.21</ecNumber>
    </recommendedName>
</protein>
<organism evidence="6 7">
    <name type="scientific">Paenimyroides marinum</name>
    <dbReference type="NCBI Taxonomy" id="1159016"/>
    <lineage>
        <taxon>Bacteria</taxon>
        <taxon>Pseudomonadati</taxon>
        <taxon>Bacteroidota</taxon>
        <taxon>Flavobacteriia</taxon>
        <taxon>Flavobacteriales</taxon>
        <taxon>Flavobacteriaceae</taxon>
        <taxon>Paenimyroides</taxon>
    </lineage>
</organism>
<evidence type="ECO:0000259" key="5">
    <source>
        <dbReference type="Pfam" id="PF08323"/>
    </source>
</evidence>
<proteinExistence type="predicted"/>
<dbReference type="AlphaFoldDB" id="A0A1H6LSY2"/>
<dbReference type="PANTHER" id="PTHR45825">
    <property type="entry name" value="GRANULE-BOUND STARCH SYNTHASE 1, CHLOROPLASTIC/AMYLOPLASTIC"/>
    <property type="match status" value="1"/>
</dbReference>
<gene>
    <name evidence="6" type="ORF">SAMN02927937_01910</name>
</gene>
<dbReference type="RefSeq" id="WP_091099617.1">
    <property type="nucleotide sequence ID" value="NZ_FNXE01000026.1"/>
</dbReference>
<dbReference type="OrthoDB" id="9808590at2"/>
<reference evidence="6 7" key="1">
    <citation type="submission" date="2016-10" db="EMBL/GenBank/DDBJ databases">
        <authorList>
            <person name="de Groot N.N."/>
        </authorList>
    </citation>
    <scope>NUCLEOTIDE SEQUENCE [LARGE SCALE GENOMIC DNA]</scope>
    <source>
        <strain evidence="6 7">CGMCC 1.10825</strain>
    </source>
</reference>
<evidence type="ECO:0000256" key="2">
    <source>
        <dbReference type="ARBA" id="ARBA00012588"/>
    </source>
</evidence>
<keyword evidence="3" id="KW-0328">Glycosyltransferase</keyword>
<keyword evidence="7" id="KW-1185">Reference proteome</keyword>
<accession>A0A1H6LSY2</accession>
<keyword evidence="4" id="KW-0808">Transferase</keyword>
<dbReference type="EMBL" id="FNXE01000026">
    <property type="protein sequence ID" value="SEH87907.1"/>
    <property type="molecule type" value="Genomic_DNA"/>
</dbReference>